<accession>A0ABX9QQ68</accession>
<sequence>MLRPSPLTGRRFVRGLPGCCSCMREGLSMALRERLRPGAARRLSEEQASEVVAMVCAPPPESRARWAVRLIAQEIVRRGLTCFR</sequence>
<gene>
    <name evidence="1" type="ORF">D7Y13_06650</name>
</gene>
<comment type="caution">
    <text evidence="1">The sequence shown here is derived from an EMBL/GenBank/DDBJ whole genome shotgun (WGS) entry which is preliminary data.</text>
</comment>
<reference evidence="1 2" key="1">
    <citation type="submission" date="2018-09" db="EMBL/GenBank/DDBJ databases">
        <authorList>
            <person name="Livingstone P.G."/>
            <person name="Whitworth D.E."/>
        </authorList>
    </citation>
    <scope>NUCLEOTIDE SEQUENCE [LARGE SCALE GENOMIC DNA]</scope>
    <source>
        <strain evidence="1 2">CA031B</strain>
    </source>
</reference>
<organism evidence="1 2">
    <name type="scientific">Corallococcus praedator</name>
    <dbReference type="NCBI Taxonomy" id="2316724"/>
    <lineage>
        <taxon>Bacteria</taxon>
        <taxon>Pseudomonadati</taxon>
        <taxon>Myxococcota</taxon>
        <taxon>Myxococcia</taxon>
        <taxon>Myxococcales</taxon>
        <taxon>Cystobacterineae</taxon>
        <taxon>Myxococcaceae</taxon>
        <taxon>Corallococcus</taxon>
    </lineage>
</organism>
<protein>
    <submittedName>
        <fullName evidence="1">Helix-turn-helix domain-containing protein</fullName>
    </submittedName>
</protein>
<dbReference type="Pfam" id="PF13565">
    <property type="entry name" value="HTH_32"/>
    <property type="match status" value="1"/>
</dbReference>
<keyword evidence="2" id="KW-1185">Reference proteome</keyword>
<evidence type="ECO:0000313" key="2">
    <source>
        <dbReference type="Proteomes" id="UP000278907"/>
    </source>
</evidence>
<name>A0ABX9QQ68_9BACT</name>
<proteinExistence type="predicted"/>
<dbReference type="EMBL" id="RAWI01000032">
    <property type="protein sequence ID" value="RKI13998.1"/>
    <property type="molecule type" value="Genomic_DNA"/>
</dbReference>
<evidence type="ECO:0000313" key="1">
    <source>
        <dbReference type="EMBL" id="RKI13998.1"/>
    </source>
</evidence>
<dbReference type="Proteomes" id="UP000278907">
    <property type="component" value="Unassembled WGS sequence"/>
</dbReference>